<evidence type="ECO:0000256" key="5">
    <source>
        <dbReference type="ARBA" id="ARBA00022840"/>
    </source>
</evidence>
<accession>A0A6L5YKZ1</accession>
<evidence type="ECO:0000256" key="9">
    <source>
        <dbReference type="ARBA" id="ARBA00034808"/>
    </source>
</evidence>
<evidence type="ECO:0000313" key="15">
    <source>
        <dbReference type="Proteomes" id="UP000476055"/>
    </source>
</evidence>
<comment type="catalytic activity">
    <reaction evidence="10">
        <text>ATP + H2O = ADP + phosphate + H(+)</text>
        <dbReference type="Rhea" id="RHEA:13065"/>
        <dbReference type="ChEBI" id="CHEBI:15377"/>
        <dbReference type="ChEBI" id="CHEBI:15378"/>
        <dbReference type="ChEBI" id="CHEBI:30616"/>
        <dbReference type="ChEBI" id="CHEBI:43474"/>
        <dbReference type="ChEBI" id="CHEBI:456216"/>
        <dbReference type="EC" id="5.6.2.4"/>
    </reaction>
</comment>
<keyword evidence="2 11" id="KW-0547">Nucleotide-binding</keyword>
<comment type="catalytic activity">
    <reaction evidence="8">
        <text>Couples ATP hydrolysis with the unwinding of duplex DNA by translocating in the 3'-5' direction.</text>
        <dbReference type="EC" id="5.6.2.4"/>
    </reaction>
</comment>
<dbReference type="CDD" id="cd18807">
    <property type="entry name" value="SF1_C_UvrD"/>
    <property type="match status" value="1"/>
</dbReference>
<evidence type="ECO:0000256" key="1">
    <source>
        <dbReference type="ARBA" id="ARBA00009922"/>
    </source>
</evidence>
<dbReference type="InterPro" id="IPR013986">
    <property type="entry name" value="DExx_box_DNA_helicase_dom_sf"/>
</dbReference>
<keyword evidence="3 11" id="KW-0378">Hydrolase</keyword>
<dbReference type="PANTHER" id="PTHR11070">
    <property type="entry name" value="UVRD / RECB / PCRA DNA HELICASE FAMILY MEMBER"/>
    <property type="match status" value="1"/>
</dbReference>
<reference evidence="14 15" key="1">
    <citation type="submission" date="2019-08" db="EMBL/GenBank/DDBJ databases">
        <title>In-depth cultivation of the pig gut microbiome towards novel bacterial diversity and tailored functional studies.</title>
        <authorList>
            <person name="Wylensek D."/>
            <person name="Hitch T.C.A."/>
            <person name="Clavel T."/>
        </authorList>
    </citation>
    <scope>NUCLEOTIDE SEQUENCE [LARGE SCALE GENOMIC DNA]</scope>
    <source>
        <strain evidence="14 15">WCA3-601-WT-6H</strain>
    </source>
</reference>
<dbReference type="InterPro" id="IPR014017">
    <property type="entry name" value="DNA_helicase_UvrD-like_C"/>
</dbReference>
<organism evidence="14 15">
    <name type="scientific">Waltera intestinalis</name>
    <dbReference type="NCBI Taxonomy" id="2606635"/>
    <lineage>
        <taxon>Bacteria</taxon>
        <taxon>Bacillati</taxon>
        <taxon>Bacillota</taxon>
        <taxon>Clostridia</taxon>
        <taxon>Lachnospirales</taxon>
        <taxon>Lachnospiraceae</taxon>
        <taxon>Waltera</taxon>
    </lineage>
</organism>
<evidence type="ECO:0000256" key="6">
    <source>
        <dbReference type="ARBA" id="ARBA00023125"/>
    </source>
</evidence>
<evidence type="ECO:0000259" key="12">
    <source>
        <dbReference type="PROSITE" id="PS51198"/>
    </source>
</evidence>
<dbReference type="RefSeq" id="WP_154497660.1">
    <property type="nucleotide sequence ID" value="NZ_VUMU01000017.1"/>
</dbReference>
<dbReference type="EMBL" id="VUMU01000017">
    <property type="protein sequence ID" value="MST58941.1"/>
    <property type="molecule type" value="Genomic_DNA"/>
</dbReference>
<evidence type="ECO:0000256" key="2">
    <source>
        <dbReference type="ARBA" id="ARBA00022741"/>
    </source>
</evidence>
<dbReference type="SUPFAM" id="SSF52540">
    <property type="entry name" value="P-loop containing nucleoside triphosphate hydrolases"/>
    <property type="match status" value="1"/>
</dbReference>
<dbReference type="GO" id="GO:0043138">
    <property type="term" value="F:3'-5' DNA helicase activity"/>
    <property type="evidence" value="ECO:0007669"/>
    <property type="project" value="UniProtKB-EC"/>
</dbReference>
<dbReference type="Pfam" id="PF00580">
    <property type="entry name" value="UvrD-helicase"/>
    <property type="match status" value="1"/>
</dbReference>
<keyword evidence="15" id="KW-1185">Reference proteome</keyword>
<dbReference type="GO" id="GO:0016787">
    <property type="term" value="F:hydrolase activity"/>
    <property type="evidence" value="ECO:0007669"/>
    <property type="project" value="UniProtKB-UniRule"/>
</dbReference>
<comment type="caution">
    <text evidence="14">The sequence shown here is derived from an EMBL/GenBank/DDBJ whole genome shotgun (WGS) entry which is preliminary data.</text>
</comment>
<dbReference type="InterPro" id="IPR000212">
    <property type="entry name" value="DNA_helicase_UvrD/REP"/>
</dbReference>
<dbReference type="CDD" id="cd17932">
    <property type="entry name" value="DEXQc_UvrD"/>
    <property type="match status" value="1"/>
</dbReference>
<feature type="domain" description="UvrD-like helicase C-terminal" evidence="13">
    <location>
        <begin position="277"/>
        <end position="559"/>
    </location>
</feature>
<keyword evidence="7" id="KW-0413">Isomerase</keyword>
<feature type="binding site" evidence="11">
    <location>
        <begin position="26"/>
        <end position="33"/>
    </location>
    <ligand>
        <name>ATP</name>
        <dbReference type="ChEBI" id="CHEBI:30616"/>
    </ligand>
</feature>
<dbReference type="GO" id="GO:0005524">
    <property type="term" value="F:ATP binding"/>
    <property type="evidence" value="ECO:0007669"/>
    <property type="project" value="UniProtKB-UniRule"/>
</dbReference>
<dbReference type="Proteomes" id="UP000476055">
    <property type="component" value="Unassembled WGS sequence"/>
</dbReference>
<dbReference type="Gene3D" id="1.10.10.160">
    <property type="match status" value="1"/>
</dbReference>
<dbReference type="AlphaFoldDB" id="A0A6L5YKZ1"/>
<dbReference type="Gene3D" id="3.40.50.300">
    <property type="entry name" value="P-loop containing nucleotide triphosphate hydrolases"/>
    <property type="match status" value="2"/>
</dbReference>
<dbReference type="PROSITE" id="PS51217">
    <property type="entry name" value="UVRD_HELICASE_CTER"/>
    <property type="match status" value="1"/>
</dbReference>
<keyword evidence="6" id="KW-0238">DNA-binding</keyword>
<evidence type="ECO:0000256" key="8">
    <source>
        <dbReference type="ARBA" id="ARBA00034617"/>
    </source>
</evidence>
<dbReference type="EC" id="5.6.2.4" evidence="9"/>
<dbReference type="InterPro" id="IPR014016">
    <property type="entry name" value="UvrD-like_ATP-bd"/>
</dbReference>
<evidence type="ECO:0000313" key="14">
    <source>
        <dbReference type="EMBL" id="MST58941.1"/>
    </source>
</evidence>
<dbReference type="Gene3D" id="1.10.486.10">
    <property type="entry name" value="PCRA, domain 4"/>
    <property type="match status" value="1"/>
</dbReference>
<evidence type="ECO:0000256" key="4">
    <source>
        <dbReference type="ARBA" id="ARBA00022806"/>
    </source>
</evidence>
<name>A0A6L5YKZ1_9FIRM</name>
<dbReference type="Pfam" id="PF13361">
    <property type="entry name" value="UvrD_C"/>
    <property type="match status" value="1"/>
</dbReference>
<protein>
    <recommendedName>
        <fullName evidence="9">DNA 3'-5' helicase</fullName>
        <ecNumber evidence="9">5.6.2.4</ecNumber>
    </recommendedName>
</protein>
<dbReference type="GO" id="GO:0000725">
    <property type="term" value="P:recombinational repair"/>
    <property type="evidence" value="ECO:0007669"/>
    <property type="project" value="TreeGrafter"/>
</dbReference>
<feature type="domain" description="UvrD-like helicase ATP-binding" evidence="12">
    <location>
        <begin position="5"/>
        <end position="276"/>
    </location>
</feature>
<dbReference type="InterPro" id="IPR027417">
    <property type="entry name" value="P-loop_NTPase"/>
</dbReference>
<keyword evidence="4 11" id="KW-0347">Helicase</keyword>
<comment type="similarity">
    <text evidence="1">Belongs to the helicase family. UvrD subfamily.</text>
</comment>
<dbReference type="PROSITE" id="PS51198">
    <property type="entry name" value="UVRD_HELICASE_ATP_BIND"/>
    <property type="match status" value="1"/>
</dbReference>
<evidence type="ECO:0000256" key="10">
    <source>
        <dbReference type="ARBA" id="ARBA00048988"/>
    </source>
</evidence>
<evidence type="ECO:0000259" key="13">
    <source>
        <dbReference type="PROSITE" id="PS51217"/>
    </source>
</evidence>
<dbReference type="GO" id="GO:0003677">
    <property type="term" value="F:DNA binding"/>
    <property type="evidence" value="ECO:0007669"/>
    <property type="project" value="UniProtKB-KW"/>
</dbReference>
<dbReference type="PANTHER" id="PTHR11070:SF2">
    <property type="entry name" value="ATP-DEPENDENT DNA HELICASE SRS2"/>
    <property type="match status" value="1"/>
</dbReference>
<evidence type="ECO:0000256" key="11">
    <source>
        <dbReference type="PROSITE-ProRule" id="PRU00560"/>
    </source>
</evidence>
<keyword evidence="5 11" id="KW-0067">ATP-binding</keyword>
<proteinExistence type="inferred from homology"/>
<evidence type="ECO:0000256" key="7">
    <source>
        <dbReference type="ARBA" id="ARBA00023235"/>
    </source>
</evidence>
<sequence length="631" mass="73551">MFNLTDCNPSQREAVTFGEGPLLLLAGPGSGKTFTITKRILWLIHEKEVAPEQILVITFTREAALSMQQRFAQTSSFAGSVNFGTFHSIFYQILLRSGRVQPGNLLNERQKLNLIYPILKKNKECSAEIAKSFLDAIAYYKNTGEKEKTLEKIPEEWKNCFPQIYREYESARTKVRGVDFDDMLKECEELLQNNTPQREYWQKRFSHILIDEFQDINYRQYCIVRLLAEKHKNVFAVGDDDQAIYSFRGARPACMQMFVREFAATQILLRTNYRSHQDIVEASLLVINENLDRFPKILEASELNQRKEETYRGTACRVRIKEFRDAPEQMQYLLHRLKGRSTQETCAILFRTNLAMQSVAARLGREGIPYVMKEKKRNIYEHFIVQDIMSYLRIAAGTAERIDFLRVINKPFRNISREAFGKHVSLQALEDYYSMKNNDYSADCNRKACEAIRLWKRQMEFVKNAEPKLAVIFVCKACGYERYLRQRANVENNEKTQEWEEILNYIVEEAGHFKTAKEWQEAQEAFGEQLRKGVARESGDNAQAADGAVRLLTVHASKGLEFDSVWIPDCNEKNFPHGNGLDPEHIEEERRIFYVAMTRAKKDLELLCLTGTAERPRFPSRFLIPLNRYRR</sequence>
<evidence type="ECO:0000256" key="3">
    <source>
        <dbReference type="ARBA" id="ARBA00022801"/>
    </source>
</evidence>
<gene>
    <name evidence="14" type="ORF">FYJ59_11940</name>
</gene>